<dbReference type="Pfam" id="PF19777">
    <property type="entry name" value="DUF6263"/>
    <property type="match status" value="1"/>
</dbReference>
<gene>
    <name evidence="3" type="ORF">CMASS_06985</name>
</gene>
<dbReference type="InterPro" id="IPR046230">
    <property type="entry name" value="DUF6263"/>
</dbReference>
<feature type="region of interest" description="Disordered" evidence="1">
    <location>
        <begin position="95"/>
        <end position="126"/>
    </location>
</feature>
<dbReference type="Proteomes" id="UP001220064">
    <property type="component" value="Chromosome"/>
</dbReference>
<evidence type="ECO:0000256" key="2">
    <source>
        <dbReference type="SAM" id="SignalP"/>
    </source>
</evidence>
<evidence type="ECO:0008006" key="5">
    <source>
        <dbReference type="Google" id="ProtNLM"/>
    </source>
</evidence>
<sequence>MSGNLGCVFRAKTLAVITACTLGLTAVTACEDSAPDTPVDQPVGVKVDPPRVELKDAGHGEKKVLAFTDIGQKQDVTATVKEGFSQDVMRDDAVGGFTPHDIDTRTTTLPLSGSTDEATDDADQKPATRNVFFTASHPTAEGDDAADLSSADGFQLGWRGADDGSISSLRLAAPTDADDGARAAAERALTKLTSMPVVFPEEEIGKGATWTVETRVAGEATMLQTTTYTLQDVGDDDTVTLGVDVSQRPSLGALSFGAEAQGTDLEGKELAVKNTTSSSKGTLTVDLHQPLPTKGSVDVDTQVVYGTDDSPLRVVQSSVTGVEFAPRQETK</sequence>
<keyword evidence="2" id="KW-0732">Signal</keyword>
<keyword evidence="4" id="KW-1185">Reference proteome</keyword>
<reference evidence="3 4" key="1">
    <citation type="submission" date="2020-10" db="EMBL/GenBank/DDBJ databases">
        <title>Complete genome sequence of Corynebacterium massiliense DSM 45435, type strain of Corynebacterium massiliense.</title>
        <authorList>
            <person name="Busche T."/>
            <person name="Kalinowski J."/>
            <person name="Ruckert C."/>
        </authorList>
    </citation>
    <scope>NUCLEOTIDE SEQUENCE [LARGE SCALE GENOMIC DNA]</scope>
    <source>
        <strain evidence="3 4">DSM 45435</strain>
    </source>
</reference>
<organism evidence="3 4">
    <name type="scientific">Corynebacterium massiliense DSM 45435</name>
    <dbReference type="NCBI Taxonomy" id="1121364"/>
    <lineage>
        <taxon>Bacteria</taxon>
        <taxon>Bacillati</taxon>
        <taxon>Actinomycetota</taxon>
        <taxon>Actinomycetes</taxon>
        <taxon>Mycobacteriales</taxon>
        <taxon>Corynebacteriaceae</taxon>
        <taxon>Corynebacterium</taxon>
    </lineage>
</organism>
<evidence type="ECO:0000313" key="3">
    <source>
        <dbReference type="EMBL" id="WCZ32831.1"/>
    </source>
</evidence>
<dbReference type="EMBL" id="CP063189">
    <property type="protein sequence ID" value="WCZ32831.1"/>
    <property type="molecule type" value="Genomic_DNA"/>
</dbReference>
<feature type="chain" id="PRO_5046015772" description="Secreted protein" evidence="2">
    <location>
        <begin position="30"/>
        <end position="331"/>
    </location>
</feature>
<accession>A0ABY7U8V7</accession>
<evidence type="ECO:0000313" key="4">
    <source>
        <dbReference type="Proteomes" id="UP001220064"/>
    </source>
</evidence>
<feature type="signal peptide" evidence="2">
    <location>
        <begin position="1"/>
        <end position="29"/>
    </location>
</feature>
<proteinExistence type="predicted"/>
<name>A0ABY7U8V7_9CORY</name>
<feature type="compositionally biased region" description="Polar residues" evidence="1">
    <location>
        <begin position="105"/>
        <end position="116"/>
    </location>
</feature>
<evidence type="ECO:0000256" key="1">
    <source>
        <dbReference type="SAM" id="MobiDB-lite"/>
    </source>
</evidence>
<protein>
    <recommendedName>
        <fullName evidence="5">Secreted protein</fullName>
    </recommendedName>
</protein>